<gene>
    <name evidence="9" type="ORF">KIN34_02180</name>
</gene>
<protein>
    <submittedName>
        <fullName evidence="9">Sugar transferase</fullName>
    </submittedName>
</protein>
<dbReference type="EMBL" id="JAHBOH010000001">
    <property type="protein sequence ID" value="MBT0993101.1"/>
    <property type="molecule type" value="Genomic_DNA"/>
</dbReference>
<keyword evidence="5 7" id="KW-1133">Transmembrane helix</keyword>
<dbReference type="PANTHER" id="PTHR30576:SF10">
    <property type="entry name" value="SLL5057 PROTEIN"/>
    <property type="match status" value="1"/>
</dbReference>
<feature type="transmembrane region" description="Helical" evidence="7">
    <location>
        <begin position="138"/>
        <end position="156"/>
    </location>
</feature>
<name>A0ABS5TVB8_9CELL</name>
<comment type="caution">
    <text evidence="9">The sequence shown here is derived from an EMBL/GenBank/DDBJ whole genome shotgun (WGS) entry which is preliminary data.</text>
</comment>
<reference evidence="9 10" key="1">
    <citation type="submission" date="2021-05" db="EMBL/GenBank/DDBJ databases">
        <title>Description of Cellulomonas sp. DKR-3 sp. nov.</title>
        <authorList>
            <person name="Dahal R.H."/>
            <person name="Chaudhary D.K."/>
        </authorList>
    </citation>
    <scope>NUCLEOTIDE SEQUENCE [LARGE SCALE GENOMIC DNA]</scope>
    <source>
        <strain evidence="9 10">DKR-3</strain>
    </source>
</reference>
<sequence>MAIDTSEATALLAPPRAAAPVGVLPQPRPAPPARRAAVDEPASVAPRVRVRRGRTNRLLAVTDPLCVVLAVGAALAVRAGTAPASLVAEVAPAARGVHVSYAAFSLALAAGWVAALALGRTRDHRILGHGPAEYARVVGVTTRVFALVAIVSYLLHAEVGRAYVAVAAPLGIALLTLNRYVVRQVLHRARARGRELTDVVVVGPREKVAGMVDFVGDGRATGLRVVGACVPHGAVDPGESVRGVAVHGGLDDVAAVTTALGASMVVVAGSDAVTAHTVRRLGWDLEGRGIDLALSVALLDVAGPRVTLQPVSGTPFVFVDEPTFTGAKYAVKTAIDLVGAALVTVALAPLLLVVAALVALTSRGPVLYRQERIGRDGAPFPMFKFRSMQVGADQRLAEVLAAEGREVGLFYKPVDDPRVTPVGRFIRRYSIDELPQLVNVLRGEMSLVGPRPQIAAEVAQYDRAAFRRLRVKPGMTGLWQVSGRSALSPEESIRLDVSYVENWSPLGDLLVLARTAKAVVAVGDSAR</sequence>
<evidence type="ECO:0000256" key="7">
    <source>
        <dbReference type="SAM" id="Phobius"/>
    </source>
</evidence>
<dbReference type="Pfam" id="PF02397">
    <property type="entry name" value="Bac_transf"/>
    <property type="match status" value="1"/>
</dbReference>
<evidence type="ECO:0000256" key="2">
    <source>
        <dbReference type="ARBA" id="ARBA00006464"/>
    </source>
</evidence>
<evidence type="ECO:0000256" key="4">
    <source>
        <dbReference type="ARBA" id="ARBA00022692"/>
    </source>
</evidence>
<dbReference type="RefSeq" id="WP_214346092.1">
    <property type="nucleotide sequence ID" value="NZ_JAHBOH010000001.1"/>
</dbReference>
<evidence type="ECO:0000256" key="1">
    <source>
        <dbReference type="ARBA" id="ARBA00004141"/>
    </source>
</evidence>
<evidence type="ECO:0000259" key="8">
    <source>
        <dbReference type="Pfam" id="PF02397"/>
    </source>
</evidence>
<evidence type="ECO:0000313" key="9">
    <source>
        <dbReference type="EMBL" id="MBT0993101.1"/>
    </source>
</evidence>
<keyword evidence="10" id="KW-1185">Reference proteome</keyword>
<evidence type="ECO:0000256" key="5">
    <source>
        <dbReference type="ARBA" id="ARBA00022989"/>
    </source>
</evidence>
<comment type="similarity">
    <text evidence="2">Belongs to the bacterial sugar transferase family.</text>
</comment>
<feature type="transmembrane region" description="Helical" evidence="7">
    <location>
        <begin position="58"/>
        <end position="79"/>
    </location>
</feature>
<dbReference type="NCBIfam" id="TIGR03025">
    <property type="entry name" value="EPS_sugtrans"/>
    <property type="match status" value="1"/>
</dbReference>
<keyword evidence="6 7" id="KW-0472">Membrane</keyword>
<dbReference type="Proteomes" id="UP000722125">
    <property type="component" value="Unassembled WGS sequence"/>
</dbReference>
<feature type="domain" description="Bacterial sugar transferase" evidence="8">
    <location>
        <begin position="332"/>
        <end position="520"/>
    </location>
</feature>
<dbReference type="Pfam" id="PF13727">
    <property type="entry name" value="CoA_binding_3"/>
    <property type="match status" value="1"/>
</dbReference>
<feature type="transmembrane region" description="Helical" evidence="7">
    <location>
        <begin position="337"/>
        <end position="360"/>
    </location>
</feature>
<keyword evidence="3 9" id="KW-0808">Transferase</keyword>
<dbReference type="GO" id="GO:0016740">
    <property type="term" value="F:transferase activity"/>
    <property type="evidence" value="ECO:0007669"/>
    <property type="project" value="UniProtKB-KW"/>
</dbReference>
<evidence type="ECO:0000256" key="6">
    <source>
        <dbReference type="ARBA" id="ARBA00023136"/>
    </source>
</evidence>
<feature type="transmembrane region" description="Helical" evidence="7">
    <location>
        <begin position="99"/>
        <end position="118"/>
    </location>
</feature>
<feature type="transmembrane region" description="Helical" evidence="7">
    <location>
        <begin position="162"/>
        <end position="182"/>
    </location>
</feature>
<dbReference type="InterPro" id="IPR017475">
    <property type="entry name" value="EPS_sugar_tfrase"/>
</dbReference>
<dbReference type="InterPro" id="IPR003362">
    <property type="entry name" value="Bact_transf"/>
</dbReference>
<dbReference type="PANTHER" id="PTHR30576">
    <property type="entry name" value="COLANIC BIOSYNTHESIS UDP-GLUCOSE LIPID CARRIER TRANSFERASE"/>
    <property type="match status" value="1"/>
</dbReference>
<evidence type="ECO:0000256" key="3">
    <source>
        <dbReference type="ARBA" id="ARBA00022679"/>
    </source>
</evidence>
<proteinExistence type="inferred from homology"/>
<accession>A0ABS5TVB8</accession>
<organism evidence="9 10">
    <name type="scientific">Cellulomonas fulva</name>
    <dbReference type="NCBI Taxonomy" id="2835530"/>
    <lineage>
        <taxon>Bacteria</taxon>
        <taxon>Bacillati</taxon>
        <taxon>Actinomycetota</taxon>
        <taxon>Actinomycetes</taxon>
        <taxon>Micrococcales</taxon>
        <taxon>Cellulomonadaceae</taxon>
        <taxon>Cellulomonas</taxon>
    </lineage>
</organism>
<evidence type="ECO:0000313" key="10">
    <source>
        <dbReference type="Proteomes" id="UP000722125"/>
    </source>
</evidence>
<keyword evidence="4 7" id="KW-0812">Transmembrane</keyword>
<comment type="subcellular location">
    <subcellularLocation>
        <location evidence="1">Membrane</location>
        <topology evidence="1">Multi-pass membrane protein</topology>
    </subcellularLocation>
</comment>